<evidence type="ECO:0000313" key="9">
    <source>
        <dbReference type="Proteomes" id="UP000199421"/>
    </source>
</evidence>
<protein>
    <recommendedName>
        <fullName evidence="6">Ammonium transporter</fullName>
    </recommendedName>
</protein>
<evidence type="ECO:0000256" key="5">
    <source>
        <dbReference type="ARBA" id="ARBA00023136"/>
    </source>
</evidence>
<dbReference type="InterPro" id="IPR001905">
    <property type="entry name" value="Ammonium_transpt"/>
</dbReference>
<keyword evidence="6" id="KW-0924">Ammonia transport</keyword>
<keyword evidence="3 6" id="KW-0812">Transmembrane</keyword>
<dbReference type="AlphaFoldDB" id="A0A1H7U9A2"/>
<dbReference type="GO" id="GO:0008519">
    <property type="term" value="F:ammonium channel activity"/>
    <property type="evidence" value="ECO:0007669"/>
    <property type="project" value="InterPro"/>
</dbReference>
<feature type="transmembrane region" description="Helical" evidence="6">
    <location>
        <begin position="160"/>
        <end position="178"/>
    </location>
</feature>
<dbReference type="EMBL" id="FOAF01000005">
    <property type="protein sequence ID" value="SEL93268.1"/>
    <property type="molecule type" value="Genomic_DNA"/>
</dbReference>
<dbReference type="SUPFAM" id="SSF111352">
    <property type="entry name" value="Ammonium transporter"/>
    <property type="match status" value="1"/>
</dbReference>
<sequence length="438" mass="46907">MNTKKSTIPFILLLLLVLICLFYPCVPVNDVGKIEYNGADVAWMLTSTALVLIMTPGLAFFYGGMVKKKNVISTMLQSFICMCLVAVIWVVFGFSLVFGESWHGLIGNPLTYFMFNGVIDGPNWPAAPTIPFALFAMYQLKFAIITPALITGAFAERIRFTSYILFVCLFFIFIYAPLAHATWHPEGLLASMGVLDFAGGTVVHMSAGVTAFVSAIFLKKGNSNGHDPARVTYVLIGMGLLWFGWFGFNAGSAFGANELAASALATTTTASAAAALAWIFFDAARGKKPTAMGVSIGVVVGLVAITPGAGFVTIPHSMIIGVVTSIICNLLVEWRTTRSNVDDTLDVFPSHGVGGMIGMILTGVFASKAVNPAISTNGLFFGESSLFWAQVIGLIGSVAYTFIVAFILLRITNAISKLRVSPEEEELGLDISQHGEKL</sequence>
<proteinExistence type="inferred from homology"/>
<feature type="transmembrane region" description="Helical" evidence="6">
    <location>
        <begin position="260"/>
        <end position="281"/>
    </location>
</feature>
<feature type="transmembrane region" description="Helical" evidence="6">
    <location>
        <begin position="347"/>
        <end position="366"/>
    </location>
</feature>
<evidence type="ECO:0000259" key="7">
    <source>
        <dbReference type="Pfam" id="PF00909"/>
    </source>
</evidence>
<dbReference type="RefSeq" id="WP_093327348.1">
    <property type="nucleotide sequence ID" value="NZ_FOAF01000005.1"/>
</dbReference>
<feature type="transmembrane region" description="Helical" evidence="6">
    <location>
        <begin position="386"/>
        <end position="409"/>
    </location>
</feature>
<evidence type="ECO:0000256" key="2">
    <source>
        <dbReference type="ARBA" id="ARBA00005887"/>
    </source>
</evidence>
<feature type="transmembrane region" description="Helical" evidence="6">
    <location>
        <begin position="318"/>
        <end position="335"/>
    </location>
</feature>
<accession>A0A1H7U9A2</accession>
<organism evidence="8 9">
    <name type="scientific">Olivibacter domesticus</name>
    <name type="common">Pseudosphingobacterium domesticum</name>
    <dbReference type="NCBI Taxonomy" id="407022"/>
    <lineage>
        <taxon>Bacteria</taxon>
        <taxon>Pseudomonadati</taxon>
        <taxon>Bacteroidota</taxon>
        <taxon>Sphingobacteriia</taxon>
        <taxon>Sphingobacteriales</taxon>
        <taxon>Sphingobacteriaceae</taxon>
        <taxon>Olivibacter</taxon>
    </lineage>
</organism>
<dbReference type="InterPro" id="IPR029020">
    <property type="entry name" value="Ammonium/urea_transptr"/>
</dbReference>
<feature type="transmembrane region" description="Helical" evidence="6">
    <location>
        <begin position="198"/>
        <end position="218"/>
    </location>
</feature>
<evidence type="ECO:0000313" key="8">
    <source>
        <dbReference type="EMBL" id="SEL93268.1"/>
    </source>
</evidence>
<keyword evidence="6" id="KW-0813">Transport</keyword>
<dbReference type="InterPro" id="IPR024041">
    <property type="entry name" value="NH4_transpt_AmtB-like_dom"/>
</dbReference>
<evidence type="ECO:0000256" key="3">
    <source>
        <dbReference type="ARBA" id="ARBA00022692"/>
    </source>
</evidence>
<dbReference type="GO" id="GO:0005886">
    <property type="term" value="C:plasma membrane"/>
    <property type="evidence" value="ECO:0007669"/>
    <property type="project" value="UniProtKB-SubCell"/>
</dbReference>
<feature type="transmembrane region" description="Helical" evidence="6">
    <location>
        <begin position="75"/>
        <end position="98"/>
    </location>
</feature>
<feature type="transmembrane region" description="Helical" evidence="6">
    <location>
        <begin position="132"/>
        <end position="153"/>
    </location>
</feature>
<dbReference type="PANTHER" id="PTHR43029">
    <property type="entry name" value="AMMONIUM TRANSPORTER MEP2"/>
    <property type="match status" value="1"/>
</dbReference>
<dbReference type="NCBIfam" id="TIGR00836">
    <property type="entry name" value="amt"/>
    <property type="match status" value="1"/>
</dbReference>
<dbReference type="Gene3D" id="1.10.3430.10">
    <property type="entry name" value="Ammonium transporter AmtB like domains"/>
    <property type="match status" value="1"/>
</dbReference>
<gene>
    <name evidence="8" type="ORF">SAMN05661044_03781</name>
</gene>
<evidence type="ECO:0000256" key="6">
    <source>
        <dbReference type="RuleBase" id="RU362002"/>
    </source>
</evidence>
<feature type="transmembrane region" description="Helical" evidence="6">
    <location>
        <begin position="230"/>
        <end position="248"/>
    </location>
</feature>
<feature type="transmembrane region" description="Helical" evidence="6">
    <location>
        <begin position="293"/>
        <end position="312"/>
    </location>
</feature>
<feature type="transmembrane region" description="Helical" evidence="6">
    <location>
        <begin position="43"/>
        <end position="63"/>
    </location>
</feature>
<dbReference type="Pfam" id="PF00909">
    <property type="entry name" value="Ammonium_transp"/>
    <property type="match status" value="1"/>
</dbReference>
<dbReference type="STRING" id="407022.SAMN05661044_03781"/>
<keyword evidence="4 6" id="KW-1133">Transmembrane helix</keyword>
<comment type="similarity">
    <text evidence="2 6">Belongs to the ammonia transporter channel (TC 1.A.11.2) family.</text>
</comment>
<feature type="domain" description="Ammonium transporter AmtB-like" evidence="7">
    <location>
        <begin position="42"/>
        <end position="437"/>
    </location>
</feature>
<dbReference type="Proteomes" id="UP000199421">
    <property type="component" value="Unassembled WGS sequence"/>
</dbReference>
<evidence type="ECO:0000256" key="1">
    <source>
        <dbReference type="ARBA" id="ARBA00004141"/>
    </source>
</evidence>
<keyword evidence="5 6" id="KW-0472">Membrane</keyword>
<reference evidence="9" key="1">
    <citation type="submission" date="2016-10" db="EMBL/GenBank/DDBJ databases">
        <authorList>
            <person name="Varghese N."/>
            <person name="Submissions S."/>
        </authorList>
    </citation>
    <scope>NUCLEOTIDE SEQUENCE [LARGE SCALE GENOMIC DNA]</scope>
    <source>
        <strain evidence="9">DSM 18733</strain>
    </source>
</reference>
<dbReference type="PANTHER" id="PTHR43029:SF21">
    <property type="entry name" value="AMMONIUM TRANSPORTER 1"/>
    <property type="match status" value="1"/>
</dbReference>
<dbReference type="OrthoDB" id="9814202at2"/>
<name>A0A1H7U9A2_OLID1</name>
<keyword evidence="9" id="KW-1185">Reference proteome</keyword>
<evidence type="ECO:0000256" key="4">
    <source>
        <dbReference type="ARBA" id="ARBA00022989"/>
    </source>
</evidence>
<comment type="subcellular location">
    <subcellularLocation>
        <location evidence="6">Cell membrane</location>
        <topology evidence="6">Multi-pass membrane protein</topology>
    </subcellularLocation>
    <subcellularLocation>
        <location evidence="1">Membrane</location>
        <topology evidence="1">Multi-pass membrane protein</topology>
    </subcellularLocation>
</comment>